<organism evidence="2 3">
    <name type="scientific">Dermatophagoides pteronyssinus</name>
    <name type="common">European house dust mite</name>
    <dbReference type="NCBI Taxonomy" id="6956"/>
    <lineage>
        <taxon>Eukaryota</taxon>
        <taxon>Metazoa</taxon>
        <taxon>Ecdysozoa</taxon>
        <taxon>Arthropoda</taxon>
        <taxon>Chelicerata</taxon>
        <taxon>Arachnida</taxon>
        <taxon>Acari</taxon>
        <taxon>Acariformes</taxon>
        <taxon>Sarcoptiformes</taxon>
        <taxon>Astigmata</taxon>
        <taxon>Psoroptidia</taxon>
        <taxon>Analgoidea</taxon>
        <taxon>Pyroglyphidae</taxon>
        <taxon>Dermatophagoidinae</taxon>
        <taxon>Dermatophagoides</taxon>
    </lineage>
</organism>
<evidence type="ECO:0000313" key="3">
    <source>
        <dbReference type="Proteomes" id="UP000887458"/>
    </source>
</evidence>
<protein>
    <submittedName>
        <fullName evidence="2">Uncharacterized protein</fullName>
    </submittedName>
</protein>
<evidence type="ECO:0000313" key="2">
    <source>
        <dbReference type="EMBL" id="KAH9423490.1"/>
    </source>
</evidence>
<dbReference type="EMBL" id="NJHN03000032">
    <property type="protein sequence ID" value="KAH9423490.1"/>
    <property type="molecule type" value="Genomic_DNA"/>
</dbReference>
<sequence length="73" mass="8759">MKICIKNFWWTIHWCCMTIHLPKDENEIKNLPQNKTLLHLPTMIVALVSNYDPSKEPKRTNKDKLNKNQIENR</sequence>
<feature type="region of interest" description="Disordered" evidence="1">
    <location>
        <begin position="51"/>
        <end position="73"/>
    </location>
</feature>
<comment type="caution">
    <text evidence="2">The sequence shown here is derived from an EMBL/GenBank/DDBJ whole genome shotgun (WGS) entry which is preliminary data.</text>
</comment>
<reference evidence="2 3" key="1">
    <citation type="journal article" date="2018" name="J. Allergy Clin. Immunol.">
        <title>High-quality assembly of Dermatophagoides pteronyssinus genome and transcriptome reveals a wide range of novel allergens.</title>
        <authorList>
            <person name="Liu X.Y."/>
            <person name="Yang K.Y."/>
            <person name="Wang M.Q."/>
            <person name="Kwok J.S."/>
            <person name="Zeng X."/>
            <person name="Yang Z."/>
            <person name="Xiao X.J."/>
            <person name="Lau C.P."/>
            <person name="Li Y."/>
            <person name="Huang Z.M."/>
            <person name="Ba J.G."/>
            <person name="Yim A.K."/>
            <person name="Ouyang C.Y."/>
            <person name="Ngai S.M."/>
            <person name="Chan T.F."/>
            <person name="Leung E.L."/>
            <person name="Liu L."/>
            <person name="Liu Z.G."/>
            <person name="Tsui S.K."/>
        </authorList>
    </citation>
    <scope>NUCLEOTIDE SEQUENCE [LARGE SCALE GENOMIC DNA]</scope>
    <source>
        <strain evidence="2">Derp</strain>
    </source>
</reference>
<name>A0ABQ8JMA3_DERPT</name>
<feature type="compositionally biased region" description="Basic and acidic residues" evidence="1">
    <location>
        <begin position="53"/>
        <end position="73"/>
    </location>
</feature>
<keyword evidence="3" id="KW-1185">Reference proteome</keyword>
<dbReference type="Proteomes" id="UP000887458">
    <property type="component" value="Unassembled WGS sequence"/>
</dbReference>
<reference evidence="2 3" key="2">
    <citation type="journal article" date="2022" name="Mol. Biol. Evol.">
        <title>Comparative Genomics Reveals Insights into the Divergent Evolution of Astigmatic Mites and Household Pest Adaptations.</title>
        <authorList>
            <person name="Xiong Q."/>
            <person name="Wan A.T."/>
            <person name="Liu X."/>
            <person name="Fung C.S."/>
            <person name="Xiao X."/>
            <person name="Malainual N."/>
            <person name="Hou J."/>
            <person name="Wang L."/>
            <person name="Wang M."/>
            <person name="Yang K.Y."/>
            <person name="Cui Y."/>
            <person name="Leung E.L."/>
            <person name="Nong W."/>
            <person name="Shin S.K."/>
            <person name="Au S.W."/>
            <person name="Jeong K.Y."/>
            <person name="Chew F.T."/>
            <person name="Hui J.H."/>
            <person name="Leung T.F."/>
            <person name="Tungtrongchitr A."/>
            <person name="Zhong N."/>
            <person name="Liu Z."/>
            <person name="Tsui S.K."/>
        </authorList>
    </citation>
    <scope>NUCLEOTIDE SEQUENCE [LARGE SCALE GENOMIC DNA]</scope>
    <source>
        <strain evidence="2">Derp</strain>
    </source>
</reference>
<gene>
    <name evidence="2" type="ORF">DERP_003769</name>
</gene>
<accession>A0ABQ8JMA3</accession>
<proteinExistence type="predicted"/>
<evidence type="ECO:0000256" key="1">
    <source>
        <dbReference type="SAM" id="MobiDB-lite"/>
    </source>
</evidence>